<comment type="similarity">
    <text evidence="9">Belongs to the GTP cyclohydrolase II family.</text>
</comment>
<keyword evidence="4 9" id="KW-0547">Nucleotide-binding</keyword>
<dbReference type="NCBIfam" id="NF001591">
    <property type="entry name" value="PRK00393.1"/>
    <property type="match status" value="1"/>
</dbReference>
<dbReference type="EC" id="3.5.4.25" evidence="9"/>
<name>A0ABW1FEH6_9ACTN</name>
<dbReference type="PANTHER" id="PTHR21327">
    <property type="entry name" value="GTP CYCLOHYDROLASE II-RELATED"/>
    <property type="match status" value="1"/>
</dbReference>
<proteinExistence type="inferred from homology"/>
<evidence type="ECO:0000256" key="3">
    <source>
        <dbReference type="ARBA" id="ARBA00022723"/>
    </source>
</evidence>
<evidence type="ECO:0000256" key="4">
    <source>
        <dbReference type="ARBA" id="ARBA00022741"/>
    </source>
</evidence>
<evidence type="ECO:0000256" key="5">
    <source>
        <dbReference type="ARBA" id="ARBA00022801"/>
    </source>
</evidence>
<feature type="active site" description="Proton acceptor" evidence="9">
    <location>
        <position position="144"/>
    </location>
</feature>
<evidence type="ECO:0000256" key="8">
    <source>
        <dbReference type="ARBA" id="ARBA00049295"/>
    </source>
</evidence>
<evidence type="ECO:0000313" key="13">
    <source>
        <dbReference type="Proteomes" id="UP001596241"/>
    </source>
</evidence>
<feature type="binding site" evidence="9">
    <location>
        <position position="87"/>
    </location>
    <ligand>
        <name>GTP</name>
        <dbReference type="ChEBI" id="CHEBI:37565"/>
    </ligand>
</feature>
<evidence type="ECO:0000256" key="7">
    <source>
        <dbReference type="ARBA" id="ARBA00023134"/>
    </source>
</evidence>
<keyword evidence="6 9" id="KW-0862">Zinc</keyword>
<evidence type="ECO:0000313" key="12">
    <source>
        <dbReference type="EMBL" id="MFC5892556.1"/>
    </source>
</evidence>
<feature type="binding site" evidence="9">
    <location>
        <position position="172"/>
    </location>
    <ligand>
        <name>GTP</name>
        <dbReference type="ChEBI" id="CHEBI:37565"/>
    </ligand>
</feature>
<feature type="active site" description="Nucleophile" evidence="9">
    <location>
        <position position="146"/>
    </location>
</feature>
<organism evidence="12 13">
    <name type="scientific">Streptomyces ramulosus</name>
    <dbReference type="NCBI Taxonomy" id="47762"/>
    <lineage>
        <taxon>Bacteria</taxon>
        <taxon>Bacillati</taxon>
        <taxon>Actinomycetota</taxon>
        <taxon>Actinomycetes</taxon>
        <taxon>Kitasatosporales</taxon>
        <taxon>Streptomycetaceae</taxon>
        <taxon>Streptomyces</taxon>
    </lineage>
</organism>
<keyword evidence="5 9" id="KW-0378">Hydrolase</keyword>
<dbReference type="HAMAP" id="MF_00179">
    <property type="entry name" value="RibA"/>
    <property type="match status" value="1"/>
</dbReference>
<evidence type="ECO:0000256" key="6">
    <source>
        <dbReference type="ARBA" id="ARBA00022833"/>
    </source>
</evidence>
<keyword evidence="7 9" id="KW-0342">GTP-binding</keyword>
<feature type="binding site" evidence="9">
    <location>
        <position position="82"/>
    </location>
    <ligand>
        <name>Zn(2+)</name>
        <dbReference type="ChEBI" id="CHEBI:29105"/>
        <note>catalytic</note>
    </ligand>
</feature>
<feature type="compositionally biased region" description="Low complexity" evidence="10">
    <location>
        <begin position="218"/>
        <end position="228"/>
    </location>
</feature>
<feature type="binding site" evidence="9">
    <location>
        <position position="71"/>
    </location>
    <ligand>
        <name>Zn(2+)</name>
        <dbReference type="ChEBI" id="CHEBI:29105"/>
        <note>catalytic</note>
    </ligand>
</feature>
<protein>
    <recommendedName>
        <fullName evidence="9">GTP cyclohydrolase-2</fullName>
        <ecNumber evidence="9">3.5.4.25</ecNumber>
    </recommendedName>
    <alternativeName>
        <fullName evidence="9">GTP cyclohydrolase II</fullName>
    </alternativeName>
</protein>
<feature type="binding site" evidence="9">
    <location>
        <position position="84"/>
    </location>
    <ligand>
        <name>Zn(2+)</name>
        <dbReference type="ChEBI" id="CHEBI:29105"/>
        <note>catalytic</note>
    </ligand>
</feature>
<dbReference type="Gene3D" id="3.40.50.10990">
    <property type="entry name" value="GTP cyclohydrolase II"/>
    <property type="match status" value="1"/>
</dbReference>
<evidence type="ECO:0000259" key="11">
    <source>
        <dbReference type="Pfam" id="PF00925"/>
    </source>
</evidence>
<dbReference type="Proteomes" id="UP001596241">
    <property type="component" value="Unassembled WGS sequence"/>
</dbReference>
<keyword evidence="3 9" id="KW-0479">Metal-binding</keyword>
<evidence type="ECO:0000256" key="1">
    <source>
        <dbReference type="ARBA" id="ARBA00004853"/>
    </source>
</evidence>
<feature type="binding site" evidence="9">
    <location>
        <position position="167"/>
    </location>
    <ligand>
        <name>GTP</name>
        <dbReference type="ChEBI" id="CHEBI:37565"/>
    </ligand>
</feature>
<comment type="catalytic activity">
    <reaction evidence="8 9">
        <text>GTP + 4 H2O = 2,5-diamino-6-hydroxy-4-(5-phosphoribosylamino)-pyrimidine + formate + 2 phosphate + 3 H(+)</text>
        <dbReference type="Rhea" id="RHEA:23704"/>
        <dbReference type="ChEBI" id="CHEBI:15377"/>
        <dbReference type="ChEBI" id="CHEBI:15378"/>
        <dbReference type="ChEBI" id="CHEBI:15740"/>
        <dbReference type="ChEBI" id="CHEBI:37565"/>
        <dbReference type="ChEBI" id="CHEBI:43474"/>
        <dbReference type="ChEBI" id="CHEBI:58614"/>
        <dbReference type="EC" id="3.5.4.25"/>
    </reaction>
</comment>
<dbReference type="InterPro" id="IPR032677">
    <property type="entry name" value="GTP_cyclohydro_II"/>
</dbReference>
<feature type="binding site" evidence="9">
    <location>
        <begin position="110"/>
        <end position="112"/>
    </location>
    <ligand>
        <name>GTP</name>
        <dbReference type="ChEBI" id="CHEBI:37565"/>
    </ligand>
</feature>
<dbReference type="RefSeq" id="WP_386458961.1">
    <property type="nucleotide sequence ID" value="NZ_BAAAWG010000013.1"/>
</dbReference>
<dbReference type="InterPro" id="IPR036144">
    <property type="entry name" value="RibA-like_sf"/>
</dbReference>
<comment type="function">
    <text evidence="9">Catalyzes the conversion of GTP to 2,5-diamino-6-ribosylamino-4(3H)-pyrimidinone 5'-phosphate (DARP), formate and pyrophosphate.</text>
</comment>
<dbReference type="Pfam" id="PF00925">
    <property type="entry name" value="GTP_cyclohydro2"/>
    <property type="match status" value="1"/>
</dbReference>
<keyword evidence="13" id="KW-1185">Reference proteome</keyword>
<feature type="region of interest" description="Disordered" evidence="10">
    <location>
        <begin position="211"/>
        <end position="254"/>
    </location>
</feature>
<gene>
    <name evidence="9 12" type="primary">ribA</name>
    <name evidence="12" type="ORF">ACFP3M_06950</name>
</gene>
<dbReference type="InterPro" id="IPR000926">
    <property type="entry name" value="RibA"/>
</dbReference>
<feature type="binding site" evidence="9">
    <location>
        <position position="132"/>
    </location>
    <ligand>
        <name>GTP</name>
        <dbReference type="ChEBI" id="CHEBI:37565"/>
    </ligand>
</feature>
<sequence length="254" mass="26089">MAPPSRVPSRPSAHPDGRAEVRRLAQARIPTAHGELRCVAYAAADGVEHLAFVAGEVSGAAGALVRLHSECATGDLMGSLRCDCGAQLDEALRRVAAEGTGAVVYLRGHEGRGIGIAAKLRAYQLQDTGLDTVDANVALGLPVDGRDYGAGAAILHDLGITGVRLLTNNPDKVAALARHGVRVAGRVPLLAPAHGESLRYLRTKRSRMGHLLDGLDSPAGTAGAADTAGPDHPHPPRTTTTAPAPAAPPAEESP</sequence>
<dbReference type="PANTHER" id="PTHR21327:SF18">
    <property type="entry name" value="3,4-DIHYDROXY-2-BUTANONE 4-PHOSPHATE SYNTHASE"/>
    <property type="match status" value="1"/>
</dbReference>
<dbReference type="EMBL" id="JBHSPW010000002">
    <property type="protein sequence ID" value="MFC5892556.1"/>
    <property type="molecule type" value="Genomic_DNA"/>
</dbReference>
<dbReference type="CDD" id="cd00641">
    <property type="entry name" value="GTP_cyclohydro2"/>
    <property type="match status" value="1"/>
</dbReference>
<dbReference type="SUPFAM" id="SSF142695">
    <property type="entry name" value="RibA-like"/>
    <property type="match status" value="1"/>
</dbReference>
<feature type="binding site" evidence="9">
    <location>
        <begin position="66"/>
        <end position="70"/>
    </location>
    <ligand>
        <name>GTP</name>
        <dbReference type="ChEBI" id="CHEBI:37565"/>
    </ligand>
</feature>
<comment type="cofactor">
    <cofactor evidence="9">
        <name>Zn(2+)</name>
        <dbReference type="ChEBI" id="CHEBI:29105"/>
    </cofactor>
    <text evidence="9">Binds 1 zinc ion per subunit.</text>
</comment>
<comment type="pathway">
    <text evidence="1 9">Cofactor biosynthesis; riboflavin biosynthesis; 5-amino-6-(D-ribitylamino)uracil from GTP: step 1/4.</text>
</comment>
<evidence type="ECO:0000256" key="9">
    <source>
        <dbReference type="HAMAP-Rule" id="MF_00179"/>
    </source>
</evidence>
<accession>A0ABW1FEH6</accession>
<evidence type="ECO:0000256" key="10">
    <source>
        <dbReference type="SAM" id="MobiDB-lite"/>
    </source>
</evidence>
<dbReference type="NCBIfam" id="TIGR00505">
    <property type="entry name" value="ribA"/>
    <property type="match status" value="1"/>
</dbReference>
<evidence type="ECO:0000256" key="2">
    <source>
        <dbReference type="ARBA" id="ARBA00022619"/>
    </source>
</evidence>
<keyword evidence="2 9" id="KW-0686">Riboflavin biosynthesis</keyword>
<feature type="domain" description="GTP cyclohydrolase II" evidence="11">
    <location>
        <begin position="23"/>
        <end position="188"/>
    </location>
</feature>
<dbReference type="GO" id="GO:0003935">
    <property type="term" value="F:GTP cyclohydrolase II activity"/>
    <property type="evidence" value="ECO:0007669"/>
    <property type="project" value="UniProtKB-EC"/>
</dbReference>
<reference evidence="13" key="1">
    <citation type="journal article" date="2019" name="Int. J. Syst. Evol. Microbiol.">
        <title>The Global Catalogue of Microorganisms (GCM) 10K type strain sequencing project: providing services to taxonomists for standard genome sequencing and annotation.</title>
        <authorList>
            <consortium name="The Broad Institute Genomics Platform"/>
            <consortium name="The Broad Institute Genome Sequencing Center for Infectious Disease"/>
            <person name="Wu L."/>
            <person name="Ma J."/>
        </authorList>
    </citation>
    <scope>NUCLEOTIDE SEQUENCE [LARGE SCALE GENOMIC DNA]</scope>
    <source>
        <strain evidence="13">CGMCC 1.15809</strain>
    </source>
</reference>
<comment type="caution">
    <text evidence="12">The sequence shown here is derived from an EMBL/GenBank/DDBJ whole genome shotgun (WGS) entry which is preliminary data.</text>
</comment>